<dbReference type="InterPro" id="IPR001180">
    <property type="entry name" value="CNH_dom"/>
</dbReference>
<evidence type="ECO:0000313" key="7">
    <source>
        <dbReference type="EMBL" id="GMM50396.1"/>
    </source>
</evidence>
<dbReference type="Pfam" id="PF15405">
    <property type="entry name" value="PH_5"/>
    <property type="match status" value="1"/>
</dbReference>
<dbReference type="Proteomes" id="UP001362899">
    <property type="component" value="Unassembled WGS sequence"/>
</dbReference>
<evidence type="ECO:0000259" key="5">
    <source>
        <dbReference type="PROSITE" id="PS50010"/>
    </source>
</evidence>
<comment type="caution">
    <text evidence="7">The sequence shown here is derived from an EMBL/GenBank/DDBJ whole genome shotgun (WGS) entry which is preliminary data.</text>
</comment>
<dbReference type="InterPro" id="IPR011993">
    <property type="entry name" value="PH-like_dom_sf"/>
</dbReference>
<evidence type="ECO:0000256" key="2">
    <source>
        <dbReference type="ARBA" id="ARBA00022658"/>
    </source>
</evidence>
<reference evidence="7 8" key="1">
    <citation type="journal article" date="2023" name="Elife">
        <title>Identification of key yeast species and microbe-microbe interactions impacting larval growth of Drosophila in the wild.</title>
        <authorList>
            <person name="Mure A."/>
            <person name="Sugiura Y."/>
            <person name="Maeda R."/>
            <person name="Honda K."/>
            <person name="Sakurai N."/>
            <person name="Takahashi Y."/>
            <person name="Watada M."/>
            <person name="Katoh T."/>
            <person name="Gotoh A."/>
            <person name="Gotoh Y."/>
            <person name="Taniguchi I."/>
            <person name="Nakamura K."/>
            <person name="Hayashi T."/>
            <person name="Katayama T."/>
            <person name="Uemura T."/>
            <person name="Hattori Y."/>
        </authorList>
    </citation>
    <scope>NUCLEOTIDE SEQUENCE [LARGE SCALE GENOMIC DNA]</scope>
    <source>
        <strain evidence="7 8">SB-73</strain>
    </source>
</reference>
<dbReference type="Gene3D" id="1.20.900.10">
    <property type="entry name" value="Dbl homology (DH) domain"/>
    <property type="match status" value="1"/>
</dbReference>
<gene>
    <name evidence="7" type="ORF">DASB73_013540</name>
</gene>
<dbReference type="PANTHER" id="PTHR46572:SF1">
    <property type="entry name" value="RHO1 GUANINE NUCLEOTIDE EXCHANGE FACTOR TUS1"/>
    <property type="match status" value="1"/>
</dbReference>
<dbReference type="PROSITE" id="PS50003">
    <property type="entry name" value="PH_DOMAIN"/>
    <property type="match status" value="1"/>
</dbReference>
<keyword evidence="8" id="KW-1185">Reference proteome</keyword>
<dbReference type="PROSITE" id="PS50010">
    <property type="entry name" value="DH_2"/>
    <property type="match status" value="1"/>
</dbReference>
<protein>
    <submittedName>
        <fullName evidence="7">Rho family guanine nucleotide exchange factor</fullName>
    </submittedName>
</protein>
<dbReference type="SMART" id="SM00325">
    <property type="entry name" value="RhoGEF"/>
    <property type="match status" value="1"/>
</dbReference>
<organism evidence="7 8">
    <name type="scientific">Starmerella bacillaris</name>
    <name type="common">Yeast</name>
    <name type="synonym">Candida zemplinina</name>
    <dbReference type="NCBI Taxonomy" id="1247836"/>
    <lineage>
        <taxon>Eukaryota</taxon>
        <taxon>Fungi</taxon>
        <taxon>Dikarya</taxon>
        <taxon>Ascomycota</taxon>
        <taxon>Saccharomycotina</taxon>
        <taxon>Dipodascomycetes</taxon>
        <taxon>Dipodascales</taxon>
        <taxon>Trichomonascaceae</taxon>
        <taxon>Starmerella</taxon>
    </lineage>
</organism>
<dbReference type="Pfam" id="PF00621">
    <property type="entry name" value="RhoGEF"/>
    <property type="match status" value="1"/>
</dbReference>
<dbReference type="InterPro" id="IPR001849">
    <property type="entry name" value="PH_domain"/>
</dbReference>
<dbReference type="SUPFAM" id="SSF48065">
    <property type="entry name" value="DBL homology domain (DH-domain)"/>
    <property type="match status" value="1"/>
</dbReference>
<dbReference type="Pfam" id="PF00780">
    <property type="entry name" value="CNH"/>
    <property type="match status" value="1"/>
</dbReference>
<dbReference type="GO" id="GO:0005085">
    <property type="term" value="F:guanyl-nucleotide exchange factor activity"/>
    <property type="evidence" value="ECO:0007669"/>
    <property type="project" value="UniProtKB-KW"/>
</dbReference>
<proteinExistence type="predicted"/>
<dbReference type="PANTHER" id="PTHR46572">
    <property type="entry name" value="RHO1 GDP-GTP EXCHANGE PROTEIN 1-RELATED"/>
    <property type="match status" value="1"/>
</dbReference>
<dbReference type="AlphaFoldDB" id="A0AAV5RIH2"/>
<feature type="compositionally biased region" description="Low complexity" evidence="3">
    <location>
        <begin position="158"/>
        <end position="179"/>
    </location>
</feature>
<name>A0AAV5RIH2_STABA</name>
<feature type="compositionally biased region" description="Low complexity" evidence="3">
    <location>
        <begin position="236"/>
        <end position="249"/>
    </location>
</feature>
<feature type="region of interest" description="Disordered" evidence="3">
    <location>
        <begin position="236"/>
        <end position="257"/>
    </location>
</feature>
<evidence type="ECO:0000259" key="4">
    <source>
        <dbReference type="PROSITE" id="PS50003"/>
    </source>
</evidence>
<feature type="region of interest" description="Disordered" evidence="3">
    <location>
        <begin position="157"/>
        <end position="189"/>
    </location>
</feature>
<dbReference type="SUPFAM" id="SSF50729">
    <property type="entry name" value="PH domain-like"/>
    <property type="match status" value="1"/>
</dbReference>
<evidence type="ECO:0000256" key="1">
    <source>
        <dbReference type="ARBA" id="ARBA00022553"/>
    </source>
</evidence>
<dbReference type="EMBL" id="BTGC01000003">
    <property type="protein sequence ID" value="GMM50396.1"/>
    <property type="molecule type" value="Genomic_DNA"/>
</dbReference>
<dbReference type="Gene3D" id="2.30.29.30">
    <property type="entry name" value="Pleckstrin-homology domain (PH domain)/Phosphotyrosine-binding domain (PTB)"/>
    <property type="match status" value="1"/>
</dbReference>
<feature type="region of interest" description="Disordered" evidence="3">
    <location>
        <begin position="38"/>
        <end position="57"/>
    </location>
</feature>
<accession>A0AAV5RIH2</accession>
<dbReference type="InterPro" id="IPR035899">
    <property type="entry name" value="DBL_dom_sf"/>
</dbReference>
<feature type="domain" description="PH" evidence="4">
    <location>
        <begin position="734"/>
        <end position="864"/>
    </location>
</feature>
<dbReference type="InterPro" id="IPR041675">
    <property type="entry name" value="PH_5"/>
</dbReference>
<dbReference type="InterPro" id="IPR052233">
    <property type="entry name" value="Rho-type_GEFs"/>
</dbReference>
<feature type="domain" description="CNH" evidence="6">
    <location>
        <begin position="926"/>
        <end position="1226"/>
    </location>
</feature>
<keyword evidence="1" id="KW-0597">Phosphoprotein</keyword>
<evidence type="ECO:0000313" key="8">
    <source>
        <dbReference type="Proteomes" id="UP001362899"/>
    </source>
</evidence>
<dbReference type="Pfam" id="PF23582">
    <property type="entry name" value="WHD_RGF3"/>
    <property type="match status" value="1"/>
</dbReference>
<dbReference type="PROSITE" id="PS50219">
    <property type="entry name" value="CNH"/>
    <property type="match status" value="1"/>
</dbReference>
<dbReference type="SMART" id="SM00233">
    <property type="entry name" value="PH"/>
    <property type="match status" value="1"/>
</dbReference>
<dbReference type="InterPro" id="IPR057283">
    <property type="entry name" value="RGF3_WH"/>
</dbReference>
<evidence type="ECO:0000256" key="3">
    <source>
        <dbReference type="SAM" id="MobiDB-lite"/>
    </source>
</evidence>
<feature type="domain" description="DH" evidence="5">
    <location>
        <begin position="504"/>
        <end position="698"/>
    </location>
</feature>
<sequence length="1266" mass="142260">MPIGPRPEPSPPKVGRYSRFCETESPLRVEVPLVTPELTRGGNSKLRGPRPLIQNTPYPVLQDSLSTLSFKRSNSSQSSLFSQSSLDSLWSLDGTDSPSATKIPEMMTMPYINGYGLALSKNNTPSQARLPYSEPRLEFPADPINTSADTVRVLPKLSIPTTPTSPSSRSRWSHSSITPRTPAKEPLLSRSYDNLHDLDNVYPDSTIKANNIVRMPASPTDATRYNRSFETTIHSDISSTSRLRSSPASPMVPVTPTSAESIGFPELKSDPNLPTDLLPQVTTPISVNIDLPQAPPFLKSSFSAEQLTVNDLQLPEEIWSLSCLSKWIHELLLSNNGDISVDDMKKALVKLFVYRINTLDLKLANDLATNAINSLRQQRFILESDNQLMVNPGDSRVSGVLTLLCNDGCYANSNRISNIETKVDKLPRLWASCYAPRCGETLNTVRTSSLPVSLDSISSTRRSPYQKISKDTYNQSLASVEMNWRKFWLLEERDLSNIDPKVVKLQFALHELIMSEVLYVEDLETYLDVYGDLKLMQGFSIMNDQESFVEKVFGRISKVLATNKEMLNKLLNLQYKEGPYLNTSNVSDIVTEWSCLDQTSQAYINYANDYLSTETHLRQELSQNVRTKTWMEERGKNPKLQGKPHSFFFHRVLPRVARYQLLLNAILKYVPDNEVSALHRVNDAIAACNELTQKCDDCVAKQKRISDVQSLKAHIVFKSPSVMADLELSDKRRRLVYRGDVQRRGELKMEWVSTHILLLDNFMVLSKKKDGQNGTAFYITKHPIPLDLLVIENGDEEGVVKLTTRLTITRLSADDTATSNSVDDNSMFPLSITHLGYKGQKYVLYISSKAERQQWIQSIVNLQESRARLALASSTEAFALNLITDGFAYPDNEIPHLPIPIPHTLQHRSLSDANGTVQCTSRVVLRRRVNCFAVVQACYFMGTDLGLWFFNTLDDKPWRKILGQPGRIVKIEILESMNAVFILCGERNLTWFPLDQLIARGLGDDRKSIGMRLNQHRKIIDFSVSVINKAIVVVYVQQNGMVKVMEPVYSYGALGMRNLTMLGIKPASRCIDSFRELDRFQASSDVTNVDVFSNSMIFATSKSFEWLSLNTKSPIKLPVGNVSTISKDVNSYGKPLKVFRIDSTHLLLCYDSSYIVCDNSGKEVSQAPTWFLDKNIDAAYVAPYLVVLSHSGEFIEILTIGSSPGKSVQVITGKDMSFTSTNSLFVTIKMAHPWVSGRQVIFQLDPKVINRNPSSSSASMYSYKRY</sequence>
<evidence type="ECO:0000259" key="6">
    <source>
        <dbReference type="PROSITE" id="PS50219"/>
    </source>
</evidence>
<keyword evidence="2" id="KW-0344">Guanine-nucleotide releasing factor</keyword>
<dbReference type="InterPro" id="IPR000219">
    <property type="entry name" value="DH_dom"/>
</dbReference>